<organism evidence="4 5">
    <name type="scientific">Nocardioides szechwanensis</name>
    <dbReference type="NCBI Taxonomy" id="1005944"/>
    <lineage>
        <taxon>Bacteria</taxon>
        <taxon>Bacillati</taxon>
        <taxon>Actinomycetota</taxon>
        <taxon>Actinomycetes</taxon>
        <taxon>Propionibacteriales</taxon>
        <taxon>Nocardioidaceae</taxon>
        <taxon>Nocardioides</taxon>
    </lineage>
</organism>
<dbReference type="STRING" id="1005944.SAMN05192576_2050"/>
<dbReference type="InterPro" id="IPR013225">
    <property type="entry name" value="PaaX_C"/>
</dbReference>
<protein>
    <submittedName>
        <fullName evidence="4">Transcriptional regulator, PaaX family</fullName>
    </submittedName>
</protein>
<dbReference type="EMBL" id="FNIC01000002">
    <property type="protein sequence ID" value="SDN33414.1"/>
    <property type="molecule type" value="Genomic_DNA"/>
</dbReference>
<dbReference type="Gene3D" id="1.20.58.1460">
    <property type="match status" value="1"/>
</dbReference>
<dbReference type="GO" id="GO:0006351">
    <property type="term" value="P:DNA-templated transcription"/>
    <property type="evidence" value="ECO:0007669"/>
    <property type="project" value="InterPro"/>
</dbReference>
<dbReference type="Pfam" id="PF20803">
    <property type="entry name" value="PaaX_M"/>
    <property type="match status" value="1"/>
</dbReference>
<proteinExistence type="predicted"/>
<evidence type="ECO:0000259" key="2">
    <source>
        <dbReference type="Pfam" id="PF08223"/>
    </source>
</evidence>
<dbReference type="AlphaFoldDB" id="A0A1H0AJC0"/>
<keyword evidence="5" id="KW-1185">Reference proteome</keyword>
<dbReference type="OrthoDB" id="2270427at2"/>
<dbReference type="PANTHER" id="PTHR30319:SF1">
    <property type="entry name" value="TRANSCRIPTIONAL REPRESSOR PAAX"/>
    <property type="match status" value="1"/>
</dbReference>
<dbReference type="InterPro" id="IPR012906">
    <property type="entry name" value="PaaX-like_N"/>
</dbReference>
<dbReference type="InterPro" id="IPR036388">
    <property type="entry name" value="WH-like_DNA-bd_sf"/>
</dbReference>
<dbReference type="InterPro" id="IPR011965">
    <property type="entry name" value="PaaX_trns_reg"/>
</dbReference>
<dbReference type="PIRSF" id="PIRSF020623">
    <property type="entry name" value="PaaX"/>
    <property type="match status" value="1"/>
</dbReference>
<accession>A0A1H0AJC0</accession>
<evidence type="ECO:0000259" key="3">
    <source>
        <dbReference type="Pfam" id="PF20803"/>
    </source>
</evidence>
<dbReference type="Pfam" id="PF08223">
    <property type="entry name" value="PaaX_C"/>
    <property type="match status" value="1"/>
</dbReference>
<evidence type="ECO:0000313" key="4">
    <source>
        <dbReference type="EMBL" id="SDN33414.1"/>
    </source>
</evidence>
<name>A0A1H0AJC0_9ACTN</name>
<sequence>MHARSALFDLYGDHLRGRDGQAKVAALVRLLAPVGIAAPAVRTAISRMMTQGWLEQVTIDGARGYRATAQATRRLDEAAGRIYPSTKHAWDGTWHLALVAPPTHRAGRTRLRADLGYLGYAELGDNVWVSPFERRELASVLTRDAATAHTARAVEVDPLPTSAWDLDALRTAYDAWQRSAPDLLRHHLGAHADPDEAAFAARFHLVHEWRKFLFADPGLPDELLPPDWPGRRAAEVFAAEAERLRQEADRFVQRCLTS</sequence>
<evidence type="ECO:0000313" key="5">
    <source>
        <dbReference type="Proteomes" id="UP000199004"/>
    </source>
</evidence>
<dbReference type="Pfam" id="PF07848">
    <property type="entry name" value="PaaX"/>
    <property type="match status" value="1"/>
</dbReference>
<gene>
    <name evidence="4" type="ORF">SAMN05192576_2050</name>
</gene>
<reference evidence="4 5" key="1">
    <citation type="submission" date="2016-10" db="EMBL/GenBank/DDBJ databases">
        <authorList>
            <person name="de Groot N.N."/>
        </authorList>
    </citation>
    <scope>NUCLEOTIDE SEQUENCE [LARGE SCALE GENOMIC DNA]</scope>
    <source>
        <strain evidence="4 5">CGMCC 1.11147</strain>
    </source>
</reference>
<dbReference type="InterPro" id="IPR048846">
    <property type="entry name" value="PaaX-like_central"/>
</dbReference>
<dbReference type="Proteomes" id="UP000199004">
    <property type="component" value="Unassembled WGS sequence"/>
</dbReference>
<feature type="domain" description="Transcriptional repressor PaaX-like N-terminal" evidence="1">
    <location>
        <begin position="3"/>
        <end position="69"/>
    </location>
</feature>
<dbReference type="PANTHER" id="PTHR30319">
    <property type="entry name" value="PHENYLACETIC ACID REGULATOR-RELATED TRANSCRIPTIONAL REPRESSOR"/>
    <property type="match status" value="1"/>
</dbReference>
<dbReference type="Gene3D" id="3.30.70.2650">
    <property type="match status" value="1"/>
</dbReference>
<feature type="domain" description="Transcriptional repressor PaaX-like central Cas2-like" evidence="3">
    <location>
        <begin position="88"/>
        <end position="154"/>
    </location>
</feature>
<dbReference type="RefSeq" id="WP_091024311.1">
    <property type="nucleotide sequence ID" value="NZ_BKAE01000011.1"/>
</dbReference>
<feature type="domain" description="Transcriptional repressor PaaX-like C-terminal" evidence="2">
    <location>
        <begin position="164"/>
        <end position="253"/>
    </location>
</feature>
<evidence type="ECO:0000259" key="1">
    <source>
        <dbReference type="Pfam" id="PF07848"/>
    </source>
</evidence>
<dbReference type="Gene3D" id="1.10.10.10">
    <property type="entry name" value="Winged helix-like DNA-binding domain superfamily/Winged helix DNA-binding domain"/>
    <property type="match status" value="1"/>
</dbReference>